<evidence type="ECO:0000313" key="1">
    <source>
        <dbReference type="EMBL" id="TDL14594.1"/>
    </source>
</evidence>
<name>A0A4Y7PGL4_9AGAM</name>
<gene>
    <name evidence="1" type="ORF">BD410DRAFT_182116</name>
</gene>
<dbReference type="AlphaFoldDB" id="A0A4Y7PGL4"/>
<sequence length="313" mass="36843">MKRVLYLVISDFRDGNSFLCVSDDYTDQLTFYCTSAPENFSGGMEVIIGNRTSRESNRQLKFNEDISKHYRTIIKALRARDANLMQECDNFTTTWTLEVANPDLETGYIPQDDSNPTSGISRKAGFIDSPWCDRLYLENGRLQCRKISLDRKREQWIESYMSQVRADAEDEREELKHLENVKQSDDPSHVQEHDLILQLVNEWAELEMLLIEESKILEHLLWREHEAMTNNLLELRSTGPFAEYKEDQACVRKRLDKERGRDSRARLARQRDRMLLRLENERERMLRTVNDGNEGVYGKAWDDVLEMIDHEGR</sequence>
<accession>A0A4Y7PGL4</accession>
<protein>
    <submittedName>
        <fullName evidence="1">Uncharacterized protein</fullName>
    </submittedName>
</protein>
<keyword evidence="2" id="KW-1185">Reference proteome</keyword>
<reference evidence="1 2" key="1">
    <citation type="submission" date="2018-06" db="EMBL/GenBank/DDBJ databases">
        <title>A transcriptomic atlas of mushroom development highlights an independent origin of complex multicellularity.</title>
        <authorList>
            <consortium name="DOE Joint Genome Institute"/>
            <person name="Krizsan K."/>
            <person name="Almasi E."/>
            <person name="Merenyi Z."/>
            <person name="Sahu N."/>
            <person name="Viragh M."/>
            <person name="Koszo T."/>
            <person name="Mondo S."/>
            <person name="Kiss B."/>
            <person name="Balint B."/>
            <person name="Kues U."/>
            <person name="Barry K."/>
            <person name="Hegedus J.C."/>
            <person name="Henrissat B."/>
            <person name="Johnson J."/>
            <person name="Lipzen A."/>
            <person name="Ohm R."/>
            <person name="Nagy I."/>
            <person name="Pangilinan J."/>
            <person name="Yan J."/>
            <person name="Xiong Y."/>
            <person name="Grigoriev I.V."/>
            <person name="Hibbett D.S."/>
            <person name="Nagy L.G."/>
        </authorList>
    </citation>
    <scope>NUCLEOTIDE SEQUENCE [LARGE SCALE GENOMIC DNA]</scope>
    <source>
        <strain evidence="1 2">SZMC22713</strain>
    </source>
</reference>
<dbReference type="VEuPathDB" id="FungiDB:BD410DRAFT_182116"/>
<dbReference type="EMBL" id="ML170324">
    <property type="protein sequence ID" value="TDL14594.1"/>
    <property type="molecule type" value="Genomic_DNA"/>
</dbReference>
<evidence type="ECO:0000313" key="2">
    <source>
        <dbReference type="Proteomes" id="UP000294933"/>
    </source>
</evidence>
<proteinExistence type="predicted"/>
<organism evidence="1 2">
    <name type="scientific">Rickenella mellea</name>
    <dbReference type="NCBI Taxonomy" id="50990"/>
    <lineage>
        <taxon>Eukaryota</taxon>
        <taxon>Fungi</taxon>
        <taxon>Dikarya</taxon>
        <taxon>Basidiomycota</taxon>
        <taxon>Agaricomycotina</taxon>
        <taxon>Agaricomycetes</taxon>
        <taxon>Hymenochaetales</taxon>
        <taxon>Rickenellaceae</taxon>
        <taxon>Rickenella</taxon>
    </lineage>
</organism>
<dbReference type="Proteomes" id="UP000294933">
    <property type="component" value="Unassembled WGS sequence"/>
</dbReference>